<gene>
    <name evidence="1" type="ORF">Poly24_22610</name>
</gene>
<proteinExistence type="predicted"/>
<accession>A0A518JSM9</accession>
<organism evidence="1 2">
    <name type="scientific">Rosistilla carotiformis</name>
    <dbReference type="NCBI Taxonomy" id="2528017"/>
    <lineage>
        <taxon>Bacteria</taxon>
        <taxon>Pseudomonadati</taxon>
        <taxon>Planctomycetota</taxon>
        <taxon>Planctomycetia</taxon>
        <taxon>Pirellulales</taxon>
        <taxon>Pirellulaceae</taxon>
        <taxon>Rosistilla</taxon>
    </lineage>
</organism>
<sequence length="130" mass="14312">MKVRSQSFNEGASDRRKNLRRDVVDEVTSPSELVGCKWTRNLVHYASLSGIAVNEGAADRRKNLRRDVVDEVTSPSELVGCKWTRNLVHYASLNGVAVKRVRVTPCANRSAEALTPARHGRCVVRLGAAA</sequence>
<dbReference type="AlphaFoldDB" id="A0A518JSM9"/>
<name>A0A518JSM9_9BACT</name>
<dbReference type="EMBL" id="CP036348">
    <property type="protein sequence ID" value="QDV68551.1"/>
    <property type="molecule type" value="Genomic_DNA"/>
</dbReference>
<dbReference type="Proteomes" id="UP000315082">
    <property type="component" value="Chromosome"/>
</dbReference>
<dbReference type="KEGG" id="rcf:Poly24_22610"/>
<keyword evidence="2" id="KW-1185">Reference proteome</keyword>
<protein>
    <submittedName>
        <fullName evidence="1">Uncharacterized protein</fullName>
    </submittedName>
</protein>
<evidence type="ECO:0000313" key="1">
    <source>
        <dbReference type="EMBL" id="QDV68551.1"/>
    </source>
</evidence>
<reference evidence="1 2" key="1">
    <citation type="submission" date="2019-02" db="EMBL/GenBank/DDBJ databases">
        <title>Deep-cultivation of Planctomycetes and their phenomic and genomic characterization uncovers novel biology.</title>
        <authorList>
            <person name="Wiegand S."/>
            <person name="Jogler M."/>
            <person name="Boedeker C."/>
            <person name="Pinto D."/>
            <person name="Vollmers J."/>
            <person name="Rivas-Marin E."/>
            <person name="Kohn T."/>
            <person name="Peeters S.H."/>
            <person name="Heuer A."/>
            <person name="Rast P."/>
            <person name="Oberbeckmann S."/>
            <person name="Bunk B."/>
            <person name="Jeske O."/>
            <person name="Meyerdierks A."/>
            <person name="Storesund J.E."/>
            <person name="Kallscheuer N."/>
            <person name="Luecker S."/>
            <person name="Lage O.M."/>
            <person name="Pohl T."/>
            <person name="Merkel B.J."/>
            <person name="Hornburger P."/>
            <person name="Mueller R.-W."/>
            <person name="Bruemmer F."/>
            <person name="Labrenz M."/>
            <person name="Spormann A.M."/>
            <person name="Op den Camp H."/>
            <person name="Overmann J."/>
            <person name="Amann R."/>
            <person name="Jetten M.S.M."/>
            <person name="Mascher T."/>
            <person name="Medema M.H."/>
            <person name="Devos D.P."/>
            <person name="Kaster A.-K."/>
            <person name="Ovreas L."/>
            <person name="Rohde M."/>
            <person name="Galperin M.Y."/>
            <person name="Jogler C."/>
        </authorList>
    </citation>
    <scope>NUCLEOTIDE SEQUENCE [LARGE SCALE GENOMIC DNA]</scope>
    <source>
        <strain evidence="1 2">Poly24</strain>
    </source>
</reference>
<evidence type="ECO:0000313" key="2">
    <source>
        <dbReference type="Proteomes" id="UP000315082"/>
    </source>
</evidence>